<keyword evidence="6" id="KW-0067">ATP-binding</keyword>
<evidence type="ECO:0000256" key="6">
    <source>
        <dbReference type="ARBA" id="ARBA00022840"/>
    </source>
</evidence>
<dbReference type="InterPro" id="IPR014729">
    <property type="entry name" value="Rossmann-like_a/b/a_fold"/>
</dbReference>
<keyword evidence="3 9" id="KW-0808">Transferase</keyword>
<dbReference type="HAMAP" id="MF_00244">
    <property type="entry name" value="NaMN_adenylyltr"/>
    <property type="match status" value="1"/>
</dbReference>
<reference evidence="9" key="1">
    <citation type="submission" date="2016-10" db="EMBL/GenBank/DDBJ databases">
        <authorList>
            <person name="de Groot N.N."/>
        </authorList>
    </citation>
    <scope>NUCLEOTIDE SEQUENCE</scope>
</reference>
<proteinExistence type="inferred from homology"/>
<dbReference type="InterPro" id="IPR004821">
    <property type="entry name" value="Cyt_trans-like"/>
</dbReference>
<organism evidence="9">
    <name type="scientific">hydrothermal vent metagenome</name>
    <dbReference type="NCBI Taxonomy" id="652676"/>
    <lineage>
        <taxon>unclassified sequences</taxon>
        <taxon>metagenomes</taxon>
        <taxon>ecological metagenomes</taxon>
    </lineage>
</organism>
<evidence type="ECO:0000256" key="4">
    <source>
        <dbReference type="ARBA" id="ARBA00022695"/>
    </source>
</evidence>
<accession>A0A1W1DNU1</accession>
<protein>
    <submittedName>
        <fullName evidence="9">Nicotinate-nucleotide adenylyltransferase</fullName>
        <ecNumber evidence="9">2.7.7.18</ecNumber>
    </submittedName>
</protein>
<name>A0A1W1DNU1_9ZZZZ</name>
<keyword evidence="2" id="KW-0662">Pyridine nucleotide biosynthesis</keyword>
<evidence type="ECO:0000256" key="5">
    <source>
        <dbReference type="ARBA" id="ARBA00022741"/>
    </source>
</evidence>
<keyword evidence="7" id="KW-0520">NAD</keyword>
<evidence type="ECO:0000256" key="3">
    <source>
        <dbReference type="ARBA" id="ARBA00022679"/>
    </source>
</evidence>
<dbReference type="PANTHER" id="PTHR39321">
    <property type="entry name" value="NICOTINATE-NUCLEOTIDE ADENYLYLTRANSFERASE-RELATED"/>
    <property type="match status" value="1"/>
</dbReference>
<gene>
    <name evidence="9" type="ORF">MNB_SUP05-12-603</name>
</gene>
<dbReference type="NCBIfam" id="TIGR00482">
    <property type="entry name" value="nicotinate (nicotinamide) nucleotide adenylyltransferase"/>
    <property type="match status" value="1"/>
</dbReference>
<dbReference type="UniPathway" id="UPA00253"/>
<evidence type="ECO:0000256" key="1">
    <source>
        <dbReference type="ARBA" id="ARBA00004790"/>
    </source>
</evidence>
<dbReference type="GO" id="GO:0009435">
    <property type="term" value="P:NAD+ biosynthetic process"/>
    <property type="evidence" value="ECO:0007669"/>
    <property type="project" value="UniProtKB-UniPathway"/>
</dbReference>
<dbReference type="Pfam" id="PF01467">
    <property type="entry name" value="CTP_transf_like"/>
    <property type="match status" value="1"/>
</dbReference>
<evidence type="ECO:0000313" key="9">
    <source>
        <dbReference type="EMBL" id="SFV83215.1"/>
    </source>
</evidence>
<keyword evidence="5" id="KW-0547">Nucleotide-binding</keyword>
<dbReference type="AlphaFoldDB" id="A0A1W1DNU1"/>
<sequence>MIGFFGGSFDPVHFGHLKNAALLKSTLDLSELFLMPCAAPVHKNKLNFSNAQRLEMLRLATREFNELSIDLREINRDSASYTIESLIDIKREYPDTPVCLIIGMDSFINLSTWKNYQDFHQYVHLVVIARPDCQAPITSYSFTPTQTITELHNQTAGLLYFANTELLDISSSDIHCILFNTALSGKMSAQQSLSGLLPESIIHYLQHL</sequence>
<dbReference type="GO" id="GO:0005524">
    <property type="term" value="F:ATP binding"/>
    <property type="evidence" value="ECO:0007669"/>
    <property type="project" value="UniProtKB-KW"/>
</dbReference>
<evidence type="ECO:0000256" key="2">
    <source>
        <dbReference type="ARBA" id="ARBA00022642"/>
    </source>
</evidence>
<dbReference type="NCBIfam" id="TIGR00125">
    <property type="entry name" value="cyt_tran_rel"/>
    <property type="match status" value="1"/>
</dbReference>
<dbReference type="CDD" id="cd02165">
    <property type="entry name" value="NMNAT"/>
    <property type="match status" value="1"/>
</dbReference>
<dbReference type="EC" id="2.7.7.18" evidence="9"/>
<dbReference type="SUPFAM" id="SSF52374">
    <property type="entry name" value="Nucleotidylyl transferase"/>
    <property type="match status" value="1"/>
</dbReference>
<dbReference type="GO" id="GO:0004515">
    <property type="term" value="F:nicotinate-nucleotide adenylyltransferase activity"/>
    <property type="evidence" value="ECO:0007669"/>
    <property type="project" value="UniProtKB-EC"/>
</dbReference>
<dbReference type="InterPro" id="IPR005248">
    <property type="entry name" value="NadD/NMNAT"/>
</dbReference>
<dbReference type="Gene3D" id="3.40.50.620">
    <property type="entry name" value="HUPs"/>
    <property type="match status" value="1"/>
</dbReference>
<evidence type="ECO:0000256" key="7">
    <source>
        <dbReference type="ARBA" id="ARBA00023027"/>
    </source>
</evidence>
<feature type="domain" description="Cytidyltransferase-like" evidence="8">
    <location>
        <begin position="4"/>
        <end position="174"/>
    </location>
</feature>
<evidence type="ECO:0000259" key="8">
    <source>
        <dbReference type="Pfam" id="PF01467"/>
    </source>
</evidence>
<dbReference type="EMBL" id="FPHT01000334">
    <property type="protein sequence ID" value="SFV83215.1"/>
    <property type="molecule type" value="Genomic_DNA"/>
</dbReference>
<comment type="pathway">
    <text evidence="1">Cofactor biosynthesis; NAD(+) biosynthesis.</text>
</comment>
<keyword evidence="4 9" id="KW-0548">Nucleotidyltransferase</keyword>
<dbReference type="PANTHER" id="PTHR39321:SF3">
    <property type="entry name" value="PHOSPHOPANTETHEINE ADENYLYLTRANSFERASE"/>
    <property type="match status" value="1"/>
</dbReference>